<sequence>MQSTIPTPPVFRIIIVQSIITCVIASVFFFAAGEVAAISSFFGGMIYTVPNAYFVKKAWQHVGASQAAHAVQSFYKGVTWKMLLSAALFGLLFKSYPQADLIAVFTTFMAAMMCNILAPLYIKF</sequence>
<keyword evidence="2" id="KW-1003">Cell membrane</keyword>
<evidence type="ECO:0000313" key="8">
    <source>
        <dbReference type="Proteomes" id="UP001501565"/>
    </source>
</evidence>
<gene>
    <name evidence="7" type="ORF">GCM10022277_42480</name>
</gene>
<dbReference type="Pfam" id="PF03899">
    <property type="entry name" value="ATP-synt_I"/>
    <property type="match status" value="1"/>
</dbReference>
<evidence type="ECO:0000256" key="5">
    <source>
        <dbReference type="ARBA" id="ARBA00023136"/>
    </source>
</evidence>
<keyword evidence="5 6" id="KW-0472">Membrane</keyword>
<dbReference type="Proteomes" id="UP001501565">
    <property type="component" value="Unassembled WGS sequence"/>
</dbReference>
<dbReference type="InterPro" id="IPR005598">
    <property type="entry name" value="ATP_synth_I"/>
</dbReference>
<comment type="caution">
    <text evidence="7">The sequence shown here is derived from an EMBL/GenBank/DDBJ whole genome shotgun (WGS) entry which is preliminary data.</text>
</comment>
<evidence type="ECO:0000256" key="4">
    <source>
        <dbReference type="ARBA" id="ARBA00022989"/>
    </source>
</evidence>
<feature type="transmembrane region" description="Helical" evidence="6">
    <location>
        <begin position="102"/>
        <end position="122"/>
    </location>
</feature>
<evidence type="ECO:0000256" key="6">
    <source>
        <dbReference type="SAM" id="Phobius"/>
    </source>
</evidence>
<reference evidence="8" key="1">
    <citation type="journal article" date="2019" name="Int. J. Syst. Evol. Microbiol.">
        <title>The Global Catalogue of Microorganisms (GCM) 10K type strain sequencing project: providing services to taxonomists for standard genome sequencing and annotation.</title>
        <authorList>
            <consortium name="The Broad Institute Genomics Platform"/>
            <consortium name="The Broad Institute Genome Sequencing Center for Infectious Disease"/>
            <person name="Wu L."/>
            <person name="Ma J."/>
        </authorList>
    </citation>
    <scope>NUCLEOTIDE SEQUENCE [LARGE SCALE GENOMIC DNA]</scope>
    <source>
        <strain evidence="8">JCM 17551</strain>
    </source>
</reference>
<proteinExistence type="predicted"/>
<feature type="transmembrane region" description="Helical" evidence="6">
    <location>
        <begin position="77"/>
        <end position="96"/>
    </location>
</feature>
<evidence type="ECO:0000256" key="1">
    <source>
        <dbReference type="ARBA" id="ARBA00004651"/>
    </source>
</evidence>
<feature type="transmembrane region" description="Helical" evidence="6">
    <location>
        <begin position="37"/>
        <end position="56"/>
    </location>
</feature>
<comment type="subcellular location">
    <subcellularLocation>
        <location evidence="1">Cell membrane</location>
        <topology evidence="1">Multi-pass membrane protein</topology>
    </subcellularLocation>
</comment>
<keyword evidence="3 6" id="KW-0812">Transmembrane</keyword>
<evidence type="ECO:0000256" key="3">
    <source>
        <dbReference type="ARBA" id="ARBA00022692"/>
    </source>
</evidence>
<keyword evidence="8" id="KW-1185">Reference proteome</keyword>
<name>A0ABP7NCI5_9GAMM</name>
<protein>
    <submittedName>
        <fullName evidence="7">F0F1 ATP synthase subunit I</fullName>
    </submittedName>
</protein>
<evidence type="ECO:0000313" key="7">
    <source>
        <dbReference type="EMBL" id="GAA3942145.1"/>
    </source>
</evidence>
<evidence type="ECO:0000256" key="2">
    <source>
        <dbReference type="ARBA" id="ARBA00022475"/>
    </source>
</evidence>
<dbReference type="RefSeq" id="WP_344800676.1">
    <property type="nucleotide sequence ID" value="NZ_BAABBN010000017.1"/>
</dbReference>
<organism evidence="7 8">
    <name type="scientific">Litoribacillus peritrichatus</name>
    <dbReference type="NCBI Taxonomy" id="718191"/>
    <lineage>
        <taxon>Bacteria</taxon>
        <taxon>Pseudomonadati</taxon>
        <taxon>Pseudomonadota</taxon>
        <taxon>Gammaproteobacteria</taxon>
        <taxon>Oceanospirillales</taxon>
        <taxon>Oceanospirillaceae</taxon>
        <taxon>Litoribacillus</taxon>
    </lineage>
</organism>
<feature type="transmembrane region" description="Helical" evidence="6">
    <location>
        <begin position="12"/>
        <end position="31"/>
    </location>
</feature>
<dbReference type="EMBL" id="BAABBN010000017">
    <property type="protein sequence ID" value="GAA3942145.1"/>
    <property type="molecule type" value="Genomic_DNA"/>
</dbReference>
<keyword evidence="4 6" id="KW-1133">Transmembrane helix</keyword>
<accession>A0ABP7NCI5</accession>